<dbReference type="InterPro" id="IPR027417">
    <property type="entry name" value="P-loop_NTPase"/>
</dbReference>
<evidence type="ECO:0008006" key="7">
    <source>
        <dbReference type="Google" id="ProtNLM"/>
    </source>
</evidence>
<dbReference type="InterPro" id="IPR006073">
    <property type="entry name" value="GTP-bd"/>
</dbReference>
<organism evidence="5 6">
    <name type="scientific">Sphagnum jensenii</name>
    <dbReference type="NCBI Taxonomy" id="128206"/>
    <lineage>
        <taxon>Eukaryota</taxon>
        <taxon>Viridiplantae</taxon>
        <taxon>Streptophyta</taxon>
        <taxon>Embryophyta</taxon>
        <taxon>Bryophyta</taxon>
        <taxon>Sphagnophytina</taxon>
        <taxon>Sphagnopsida</taxon>
        <taxon>Sphagnales</taxon>
        <taxon>Sphagnaceae</taxon>
        <taxon>Sphagnum</taxon>
    </lineage>
</organism>
<protein>
    <recommendedName>
        <fullName evidence="7">Fungal lipase-like domain-containing protein</fullName>
    </recommendedName>
</protein>
<proteinExistence type="predicted"/>
<reference evidence="5" key="1">
    <citation type="submission" date="2024-03" db="EMBL/GenBank/DDBJ databases">
        <authorList>
            <consortium name="ELIXIR-Norway"/>
            <consortium name="Elixir Norway"/>
        </authorList>
    </citation>
    <scope>NUCLEOTIDE SEQUENCE</scope>
</reference>
<feature type="domain" description="G" evidence="4">
    <location>
        <begin position="762"/>
        <end position="871"/>
    </location>
</feature>
<feature type="compositionally biased region" description="Polar residues" evidence="1">
    <location>
        <begin position="243"/>
        <end position="266"/>
    </location>
</feature>
<evidence type="ECO:0000259" key="3">
    <source>
        <dbReference type="Pfam" id="PF01764"/>
    </source>
</evidence>
<dbReference type="Gene3D" id="3.40.50.300">
    <property type="entry name" value="P-loop containing nucleotide triphosphate hydrolases"/>
    <property type="match status" value="1"/>
</dbReference>
<dbReference type="Pfam" id="PF01764">
    <property type="entry name" value="Lipase_3"/>
    <property type="match status" value="1"/>
</dbReference>
<evidence type="ECO:0000313" key="5">
    <source>
        <dbReference type="EMBL" id="CAK9863590.1"/>
    </source>
</evidence>
<dbReference type="Gene3D" id="3.40.50.1820">
    <property type="entry name" value="alpha/beta hydrolase"/>
    <property type="match status" value="1"/>
</dbReference>
<dbReference type="InterPro" id="IPR051218">
    <property type="entry name" value="Sec_MonoDiacylglyc_Lipase"/>
</dbReference>
<evidence type="ECO:0000256" key="2">
    <source>
        <dbReference type="SAM" id="Phobius"/>
    </source>
</evidence>
<dbReference type="SUPFAM" id="SSF52540">
    <property type="entry name" value="P-loop containing nucleoside triphosphate hydrolases"/>
    <property type="match status" value="1"/>
</dbReference>
<feature type="region of interest" description="Disordered" evidence="1">
    <location>
        <begin position="294"/>
        <end position="332"/>
    </location>
</feature>
<dbReference type="EMBL" id="OZ023714">
    <property type="protein sequence ID" value="CAK9863590.1"/>
    <property type="molecule type" value="Genomic_DNA"/>
</dbReference>
<dbReference type="SUPFAM" id="SSF53474">
    <property type="entry name" value="alpha/beta-Hydrolases"/>
    <property type="match status" value="1"/>
</dbReference>
<accession>A0ABP1AM22</accession>
<feature type="transmembrane region" description="Helical" evidence="2">
    <location>
        <begin position="616"/>
        <end position="639"/>
    </location>
</feature>
<keyword evidence="2" id="KW-0472">Membrane</keyword>
<sequence>MDDLKIPLASNGTTLRKEDLSRAMFCALAISQEDDVEGVKDKLKQHPHLQFKEIHISVPNLDGEPIKKFVVASAEDIIFIAFQGMVTPTDFIISDLEFDEQLGVNFHKGFFTRSNVFYGGQSPYTQLLLKELLRCNKRVIFCGHSLGGAVSHMVLLRFLLENRLHHPKPDDYLPKCLESMISIAFGAPPLCDAKAAKLVNDNPDFKRRFVNFVNQRDFVPFLLQRYRPDSAELQKFLRDISMSNPTNTDAVNEQHPSGQCTYPNQQGGRGPVINNTGTPHLHDGLRSLFGQKVKGVASKSRTRTNMSSAATDSSDVSPNSRDSTTVTPDIKGGAEFHPIGQYIFLNKNGKNDVHQVDGSSAEISELLKISQFDGPAWERHKAARYKEALTGSKDSSQPQPLTTVVKRPLPEVRYANFRSTDAGSRFIKISGENLLFLCEPVSLNGRPCGPILRQTQKELWVSEQGASQAANYMVIIKTAFGQASRLVTEDFVEESGTTAAVKLLPKIWQCMLVKAQPPLSVRPNTADQNTLDEIIQCAFEQQVKIKLSDRLRLIADGEDHSDHVIKADDFIRDDVVKNFLESSLCISYETQTYTPEICGGVTAAGLVSASGAAAGLSALTVVTGGLGLLAGVLIFVVVTSTTHKILNYRPERYIDPYEQVLDLAIREAKEWKSSAPKAEKATESKKQEINEEELERQVHESSPQFMEMVEEAHFSKVETVCQLKSPEFRRATRESMMRFLRRMKMILKTRSAYKKLVTDRFVGILGAEDVGKSTFIKKAIEGRSNDLPSTGLDLHTNKVKPWKYDDSIWLVDFPGGNGTEDYAHQWKFFTALPSMAVLFLDFKDKLKAEQKEMYHYLKKDMKTKVLIAFNKVDERYTPRNRHLYVKKYFDQLKEETAKELKCDAKEIYYVSMEPDISDEIFQDLKKAGIYDFHQFLDEVIAYAKHP</sequence>
<dbReference type="InterPro" id="IPR002921">
    <property type="entry name" value="Fungal_lipase-type"/>
</dbReference>
<evidence type="ECO:0000313" key="6">
    <source>
        <dbReference type="Proteomes" id="UP001497522"/>
    </source>
</evidence>
<feature type="domain" description="Fungal lipase-type" evidence="3">
    <location>
        <begin position="91"/>
        <end position="222"/>
    </location>
</feature>
<dbReference type="Proteomes" id="UP001497522">
    <property type="component" value="Chromosome 13"/>
</dbReference>
<dbReference type="InterPro" id="IPR029058">
    <property type="entry name" value="AB_hydrolase_fold"/>
</dbReference>
<keyword evidence="2" id="KW-0812">Transmembrane</keyword>
<keyword evidence="6" id="KW-1185">Reference proteome</keyword>
<gene>
    <name evidence="5" type="ORF">CSSPJE1EN2_LOCUS6585</name>
</gene>
<feature type="region of interest" description="Disordered" evidence="1">
    <location>
        <begin position="243"/>
        <end position="281"/>
    </location>
</feature>
<dbReference type="CDD" id="cd00882">
    <property type="entry name" value="Ras_like_GTPase"/>
    <property type="match status" value="1"/>
</dbReference>
<dbReference type="Pfam" id="PF01926">
    <property type="entry name" value="MMR_HSR1"/>
    <property type="match status" value="1"/>
</dbReference>
<keyword evidence="2" id="KW-1133">Transmembrane helix</keyword>
<dbReference type="PANTHER" id="PTHR45856">
    <property type="entry name" value="ALPHA/BETA-HYDROLASES SUPERFAMILY PROTEIN"/>
    <property type="match status" value="1"/>
</dbReference>
<evidence type="ECO:0000259" key="4">
    <source>
        <dbReference type="Pfam" id="PF01926"/>
    </source>
</evidence>
<feature type="compositionally biased region" description="Polar residues" evidence="1">
    <location>
        <begin position="303"/>
        <end position="327"/>
    </location>
</feature>
<name>A0ABP1AM22_9BRYO</name>
<evidence type="ECO:0000256" key="1">
    <source>
        <dbReference type="SAM" id="MobiDB-lite"/>
    </source>
</evidence>
<feature type="region of interest" description="Disordered" evidence="1">
    <location>
        <begin position="675"/>
        <end position="694"/>
    </location>
</feature>
<dbReference type="PANTHER" id="PTHR45856:SF24">
    <property type="entry name" value="FUNGAL LIPASE-LIKE DOMAIN-CONTAINING PROTEIN"/>
    <property type="match status" value="1"/>
</dbReference>